<dbReference type="OrthoDB" id="92598at2"/>
<feature type="transmembrane region" description="Helical" evidence="9">
    <location>
        <begin position="12"/>
        <end position="31"/>
    </location>
</feature>
<dbReference type="PROSITE" id="PS50928">
    <property type="entry name" value="ABC_TM1"/>
    <property type="match status" value="1"/>
</dbReference>
<evidence type="ECO:0000256" key="2">
    <source>
        <dbReference type="ARBA" id="ARBA00010072"/>
    </source>
</evidence>
<evidence type="ECO:0000313" key="12">
    <source>
        <dbReference type="Proteomes" id="UP000007845"/>
    </source>
</evidence>
<keyword evidence="5 9" id="KW-0812">Transmembrane</keyword>
<keyword evidence="3 9" id="KW-0813">Transport</keyword>
<name>F0JH31_9BACT</name>
<protein>
    <submittedName>
        <fullName evidence="11">Binding-protein-dependent transport systems inner membrane component</fullName>
    </submittedName>
</protein>
<dbReference type="InterPro" id="IPR010065">
    <property type="entry name" value="AA_ABC_transptr_permease_3TM"/>
</dbReference>
<sequence length="383" mass="41408">MHNSKLREQLPALLTQVLLIGAILYVALQLFHNTQANLEARNIASGFRFLSVEGGLPINDSLLPYTPADTYGRAFLVGIVNTLFVSALSIVLATILGVLVGVARVSTNWLVAKLAAVYVEVLRNIPLLLTLFFCYSTLLAFLPSPRKSLTPFGDIFINNRGVFVPRPILQDGMGWVLLALVAAVAASIFLVRAAKRMRDETGNAPRAGWISLGLVLGLPLAAYYLAGRPLAFDVPVLKGFNFKGGMILRPEFTALLIGLVLYTAAFIGENVRSGIQSVDKGQLEAAKALGLKPGVIMRKVILPQTLRVCIPATTNDYTSLVKNSSLAVAIGYPDMVSIGGTIIGQNDQAIEIIGMWMAVYLTINLAVSLVMNWFNAKVQLVER</sequence>
<proteinExistence type="inferred from homology"/>
<keyword evidence="8 9" id="KW-0472">Membrane</keyword>
<keyword evidence="6" id="KW-0029">Amino-acid transport</keyword>
<evidence type="ECO:0000256" key="9">
    <source>
        <dbReference type="RuleBase" id="RU363032"/>
    </source>
</evidence>
<dbReference type="InterPro" id="IPR000515">
    <property type="entry name" value="MetI-like"/>
</dbReference>
<keyword evidence="4" id="KW-1003">Cell membrane</keyword>
<evidence type="ECO:0000256" key="1">
    <source>
        <dbReference type="ARBA" id="ARBA00004429"/>
    </source>
</evidence>
<feature type="transmembrane region" description="Helical" evidence="9">
    <location>
        <begin position="74"/>
        <end position="100"/>
    </location>
</feature>
<feature type="transmembrane region" description="Helical" evidence="9">
    <location>
        <begin position="206"/>
        <end position="226"/>
    </location>
</feature>
<evidence type="ECO:0000256" key="5">
    <source>
        <dbReference type="ARBA" id="ARBA00022692"/>
    </source>
</evidence>
<dbReference type="GO" id="GO:0043190">
    <property type="term" value="C:ATP-binding cassette (ABC) transporter complex"/>
    <property type="evidence" value="ECO:0007669"/>
    <property type="project" value="InterPro"/>
</dbReference>
<dbReference type="KEGG" id="ddn:DND132_0755"/>
<organism evidence="11 12">
    <name type="scientific">Pseudodesulfovibrio mercurii</name>
    <dbReference type="NCBI Taxonomy" id="641491"/>
    <lineage>
        <taxon>Bacteria</taxon>
        <taxon>Pseudomonadati</taxon>
        <taxon>Thermodesulfobacteriota</taxon>
        <taxon>Desulfovibrionia</taxon>
        <taxon>Desulfovibrionales</taxon>
        <taxon>Desulfovibrionaceae</taxon>
    </lineage>
</organism>
<keyword evidence="12" id="KW-1185">Reference proteome</keyword>
<accession>F0JH31</accession>
<feature type="domain" description="ABC transmembrane type-1" evidence="10">
    <location>
        <begin position="79"/>
        <end position="371"/>
    </location>
</feature>
<dbReference type="HOGENOM" id="CLU_019602_8_0_7"/>
<comment type="subcellular location">
    <subcellularLocation>
        <location evidence="1">Cell inner membrane</location>
        <topology evidence="1">Multi-pass membrane protein</topology>
    </subcellularLocation>
    <subcellularLocation>
        <location evidence="9">Cell membrane</location>
        <topology evidence="9">Multi-pass membrane protein</topology>
    </subcellularLocation>
</comment>
<evidence type="ECO:0000259" key="10">
    <source>
        <dbReference type="PROSITE" id="PS50928"/>
    </source>
</evidence>
<dbReference type="RefSeq" id="WP_014321398.1">
    <property type="nucleotide sequence ID" value="NC_016803.1"/>
</dbReference>
<evidence type="ECO:0000256" key="7">
    <source>
        <dbReference type="ARBA" id="ARBA00022989"/>
    </source>
</evidence>
<dbReference type="CDD" id="cd06261">
    <property type="entry name" value="TM_PBP2"/>
    <property type="match status" value="1"/>
</dbReference>
<evidence type="ECO:0000256" key="4">
    <source>
        <dbReference type="ARBA" id="ARBA00022475"/>
    </source>
</evidence>
<dbReference type="EMBL" id="CP003220">
    <property type="protein sequence ID" value="EGB13970.1"/>
    <property type="molecule type" value="Genomic_DNA"/>
</dbReference>
<keyword evidence="7 9" id="KW-1133">Transmembrane helix</keyword>
<gene>
    <name evidence="11" type="ORF">DND132_0755</name>
</gene>
<feature type="transmembrane region" description="Helical" evidence="9">
    <location>
        <begin position="121"/>
        <end position="142"/>
    </location>
</feature>
<evidence type="ECO:0000313" key="11">
    <source>
        <dbReference type="EMBL" id="EGB13970.1"/>
    </source>
</evidence>
<dbReference type="PANTHER" id="PTHR30614">
    <property type="entry name" value="MEMBRANE COMPONENT OF AMINO ACID ABC TRANSPORTER"/>
    <property type="match status" value="1"/>
</dbReference>
<dbReference type="Proteomes" id="UP000007845">
    <property type="component" value="Chromosome"/>
</dbReference>
<dbReference type="InterPro" id="IPR035906">
    <property type="entry name" value="MetI-like_sf"/>
</dbReference>
<dbReference type="GO" id="GO:0022857">
    <property type="term" value="F:transmembrane transporter activity"/>
    <property type="evidence" value="ECO:0007669"/>
    <property type="project" value="InterPro"/>
</dbReference>
<evidence type="ECO:0000256" key="6">
    <source>
        <dbReference type="ARBA" id="ARBA00022970"/>
    </source>
</evidence>
<dbReference type="GO" id="GO:0006865">
    <property type="term" value="P:amino acid transport"/>
    <property type="evidence" value="ECO:0007669"/>
    <property type="project" value="UniProtKB-KW"/>
</dbReference>
<feature type="transmembrane region" description="Helical" evidence="9">
    <location>
        <begin position="246"/>
        <end position="267"/>
    </location>
</feature>
<comment type="similarity">
    <text evidence="2">Belongs to the binding-protein-dependent transport system permease family. HisMQ subfamily.</text>
</comment>
<dbReference type="Gene3D" id="1.10.3720.10">
    <property type="entry name" value="MetI-like"/>
    <property type="match status" value="2"/>
</dbReference>
<feature type="transmembrane region" description="Helical" evidence="9">
    <location>
        <begin position="353"/>
        <end position="374"/>
    </location>
</feature>
<dbReference type="SUPFAM" id="SSF161098">
    <property type="entry name" value="MetI-like"/>
    <property type="match status" value="2"/>
</dbReference>
<dbReference type="Pfam" id="PF00528">
    <property type="entry name" value="BPD_transp_1"/>
    <property type="match status" value="1"/>
</dbReference>
<dbReference type="STRING" id="641491.DND132_0755"/>
<evidence type="ECO:0000256" key="3">
    <source>
        <dbReference type="ARBA" id="ARBA00022448"/>
    </source>
</evidence>
<dbReference type="NCBIfam" id="TIGR01726">
    <property type="entry name" value="HEQRo_perm_3TM"/>
    <property type="match status" value="1"/>
</dbReference>
<dbReference type="eggNOG" id="COG4597">
    <property type="taxonomic scope" value="Bacteria"/>
</dbReference>
<dbReference type="InterPro" id="IPR043429">
    <property type="entry name" value="ArtM/GltK/GlnP/TcyL/YhdX-like"/>
</dbReference>
<dbReference type="PANTHER" id="PTHR30614:SF37">
    <property type="entry name" value="AMINO-ACID ABC TRANSPORTER PERMEASE PROTEIN YHDX-RELATED"/>
    <property type="match status" value="1"/>
</dbReference>
<feature type="transmembrane region" description="Helical" evidence="9">
    <location>
        <begin position="173"/>
        <end position="194"/>
    </location>
</feature>
<dbReference type="AlphaFoldDB" id="F0JH31"/>
<reference evidence="11 12" key="1">
    <citation type="journal article" date="2011" name="J. Bacteriol.">
        <title>Genome sequence of the mercury-methylating strain Desulfovibrio desulfuricans ND132.</title>
        <authorList>
            <person name="Brown S.D."/>
            <person name="Gilmour C.C."/>
            <person name="Kucken A.M."/>
            <person name="Wall J.D."/>
            <person name="Elias D.A."/>
            <person name="Brandt C.C."/>
            <person name="Podar M."/>
            <person name="Chertkov O."/>
            <person name="Held B."/>
            <person name="Bruce D.C."/>
            <person name="Detter J.C."/>
            <person name="Tapia R."/>
            <person name="Han C.S."/>
            <person name="Goodwin L.A."/>
            <person name="Cheng J.F."/>
            <person name="Pitluck S."/>
            <person name="Woyke T."/>
            <person name="Mikhailova N."/>
            <person name="Ivanova N.N."/>
            <person name="Han J."/>
            <person name="Lucas S."/>
            <person name="Lapidus A.L."/>
            <person name="Land M.L."/>
            <person name="Hauser L.J."/>
            <person name="Palumbo A.V."/>
        </authorList>
    </citation>
    <scope>NUCLEOTIDE SEQUENCE [LARGE SCALE GENOMIC DNA]</scope>
    <source>
        <strain evidence="11 12">ND132</strain>
    </source>
</reference>
<evidence type="ECO:0000256" key="8">
    <source>
        <dbReference type="ARBA" id="ARBA00023136"/>
    </source>
</evidence>